<sequence length="99" mass="11097">MLSTTYRFVMFLPENNRNIANLTKHIAEYQCELKASRADMVIACTSLDVNEKVAAAKPKGKKKIQTGKQGYADVERHIGNGGGTRGIAYVDYDDYDEFM</sequence>
<comment type="caution">
    <text evidence="1">The sequence shown here is derived from an EMBL/GenBank/DDBJ whole genome shotgun (WGS) entry which is preliminary data.</text>
</comment>
<evidence type="ECO:0000313" key="2">
    <source>
        <dbReference type="Proteomes" id="UP001163321"/>
    </source>
</evidence>
<proteinExistence type="predicted"/>
<protein>
    <submittedName>
        <fullName evidence="1">Uncharacterized protein</fullName>
    </submittedName>
</protein>
<evidence type="ECO:0000313" key="1">
    <source>
        <dbReference type="EMBL" id="KAI9913691.1"/>
    </source>
</evidence>
<organism evidence="1 2">
    <name type="scientific">Peronosclerospora sorghi</name>
    <dbReference type="NCBI Taxonomy" id="230839"/>
    <lineage>
        <taxon>Eukaryota</taxon>
        <taxon>Sar</taxon>
        <taxon>Stramenopiles</taxon>
        <taxon>Oomycota</taxon>
        <taxon>Peronosporomycetes</taxon>
        <taxon>Peronosporales</taxon>
        <taxon>Peronosporaceae</taxon>
        <taxon>Peronosclerospora</taxon>
    </lineage>
</organism>
<dbReference type="EMBL" id="CM047583">
    <property type="protein sequence ID" value="KAI9913691.1"/>
    <property type="molecule type" value="Genomic_DNA"/>
</dbReference>
<gene>
    <name evidence="1" type="ORF">PsorP6_006154</name>
</gene>
<accession>A0ACC0W5S7</accession>
<reference evidence="1 2" key="1">
    <citation type="journal article" date="2022" name="bioRxiv">
        <title>The genome of the oomycete Peronosclerospora sorghi, a cosmopolitan pathogen of maize and sorghum, is inflated with dispersed pseudogenes.</title>
        <authorList>
            <person name="Fletcher K."/>
            <person name="Martin F."/>
            <person name="Isakeit T."/>
            <person name="Cavanaugh K."/>
            <person name="Magill C."/>
            <person name="Michelmore R."/>
        </authorList>
    </citation>
    <scope>NUCLEOTIDE SEQUENCE [LARGE SCALE GENOMIC DNA]</scope>
    <source>
        <strain evidence="1">P6</strain>
    </source>
</reference>
<name>A0ACC0W5S7_9STRA</name>
<dbReference type="Proteomes" id="UP001163321">
    <property type="component" value="Chromosome 4"/>
</dbReference>
<keyword evidence="2" id="KW-1185">Reference proteome</keyword>